<dbReference type="SUPFAM" id="SSF48371">
    <property type="entry name" value="ARM repeat"/>
    <property type="match status" value="1"/>
</dbReference>
<dbReference type="InterPro" id="IPR016024">
    <property type="entry name" value="ARM-type_fold"/>
</dbReference>
<dbReference type="EMBL" id="CP000155">
    <property type="protein sequence ID" value="ABC33015.1"/>
    <property type="molecule type" value="Genomic_DNA"/>
</dbReference>
<reference evidence="1 2" key="1">
    <citation type="journal article" date="2005" name="Nucleic Acids Res.">
        <title>Genomic blueprint of Hahella chejuensis, a marine microbe producing an algicidal agent.</title>
        <authorList>
            <person name="Jeong H."/>
            <person name="Yim J.H."/>
            <person name="Lee C."/>
            <person name="Choi S.-H."/>
            <person name="Park Y.K."/>
            <person name="Yoon S.H."/>
            <person name="Hur C.-G."/>
            <person name="Kang H.-Y."/>
            <person name="Kim D."/>
            <person name="Lee H.H."/>
            <person name="Park K.H."/>
            <person name="Park S.-H."/>
            <person name="Park H.-S."/>
            <person name="Lee H.K."/>
            <person name="Oh T.K."/>
            <person name="Kim J.F."/>
        </authorList>
    </citation>
    <scope>NUCLEOTIDE SEQUENCE [LARGE SCALE GENOMIC DNA]</scope>
    <source>
        <strain evidence="1 2">KCTC 2396</strain>
    </source>
</reference>
<proteinExistence type="predicted"/>
<protein>
    <recommendedName>
        <fullName evidence="3">HEAT repeat domain-containing protein</fullName>
    </recommendedName>
</protein>
<dbReference type="Gene3D" id="1.25.10.10">
    <property type="entry name" value="Leucine-rich Repeat Variant"/>
    <property type="match status" value="1"/>
</dbReference>
<dbReference type="InterPro" id="IPR011989">
    <property type="entry name" value="ARM-like"/>
</dbReference>
<evidence type="ECO:0000313" key="2">
    <source>
        <dbReference type="Proteomes" id="UP000000238"/>
    </source>
</evidence>
<evidence type="ECO:0008006" key="3">
    <source>
        <dbReference type="Google" id="ProtNLM"/>
    </source>
</evidence>
<sequence length="390" mass="43222">MYVADASKASALMQLETSYEEIARHLATGVGDNAAVLQAAINSKGARGEVACHVVLYSGDSDMDSILLQKMGEKDGNAHWNVEPALRVCDVDTIKRFGHKALALQKPWIHDALSSVVAKNMLNELASYYRVDALISNPSTYTISMLGYVGDSSYTSALKTLMNDEDVSSYFRIECAKSLLLMGDDSGLDFYKFALSERMEDGTLAYLIGRYGNPGDVVHFLLNEAKEQSDDEDDVAGILKGLGFTGDIRAIDGLKPFLADESEEVRAAASTAISEITGEWNVDQYADVDELASFWDQWLAENIAKFDAATRYQRGVAFDLKTLANKMMNADRESRVITHEHLMMFSGLHLPYDEKRYYADQLTQVELWKNELATQISVGAGQWVRNGRVL</sequence>
<name>Q2S8K9_HAHCH</name>
<dbReference type="STRING" id="349521.HCH_06370"/>
<dbReference type="Proteomes" id="UP000000238">
    <property type="component" value="Chromosome"/>
</dbReference>
<dbReference type="HOGENOM" id="CLU_707443_0_0_6"/>
<evidence type="ECO:0000313" key="1">
    <source>
        <dbReference type="EMBL" id="ABC33015.1"/>
    </source>
</evidence>
<organism evidence="1 2">
    <name type="scientific">Hahella chejuensis (strain KCTC 2396)</name>
    <dbReference type="NCBI Taxonomy" id="349521"/>
    <lineage>
        <taxon>Bacteria</taxon>
        <taxon>Pseudomonadati</taxon>
        <taxon>Pseudomonadota</taxon>
        <taxon>Gammaproteobacteria</taxon>
        <taxon>Oceanospirillales</taxon>
        <taxon>Hahellaceae</taxon>
        <taxon>Hahella</taxon>
    </lineage>
</organism>
<dbReference type="AlphaFoldDB" id="Q2S8K9"/>
<dbReference type="eggNOG" id="COG1413">
    <property type="taxonomic scope" value="Bacteria"/>
</dbReference>
<accession>Q2S8K9</accession>
<dbReference type="KEGG" id="hch:HCH_06370"/>
<gene>
    <name evidence="1" type="ordered locus">HCH_06370</name>
</gene>
<keyword evidence="2" id="KW-1185">Reference proteome</keyword>